<reference evidence="5 6" key="1">
    <citation type="submission" date="2017-08" db="EMBL/GenBank/DDBJ databases">
        <title>Infants hospitalized years apart are colonized by the same room-sourced microbial strains.</title>
        <authorList>
            <person name="Brooks B."/>
            <person name="Olm M.R."/>
            <person name="Firek B.A."/>
            <person name="Baker R."/>
            <person name="Thomas B.C."/>
            <person name="Morowitz M.J."/>
            <person name="Banfield J.F."/>
        </authorList>
    </citation>
    <scope>NUCLEOTIDE SEQUENCE [LARGE SCALE GENOMIC DNA]</scope>
    <source>
        <strain evidence="5">S2_018_000_R3_110</strain>
    </source>
</reference>
<keyword evidence="2" id="KW-0238">DNA-binding</keyword>
<dbReference type="InterPro" id="IPR046335">
    <property type="entry name" value="LacI/GalR-like_sensor"/>
</dbReference>
<dbReference type="GO" id="GO:0003700">
    <property type="term" value="F:DNA-binding transcription factor activity"/>
    <property type="evidence" value="ECO:0007669"/>
    <property type="project" value="TreeGrafter"/>
</dbReference>
<keyword evidence="1" id="KW-0805">Transcription regulation</keyword>
<dbReference type="SMART" id="SM00354">
    <property type="entry name" value="HTH_LACI"/>
    <property type="match status" value="1"/>
</dbReference>
<sequence>MDEHAHPLRRVRTIADLARLAGVSPGTVSRALAGKSLVNAETRDRIQALATEHSFRPNQMASRLRTQRTGVIGVVVPLGHERRQHLSDPFFMTMLGFLADRLTEDGYDLMLSRVIPDATDWLERIVDSGMMDGVLLIGQSDQFHTIERIARRYRPLVAWGSSNLPDQVHCAIGTDNIAGGRLAGERLIARGARRIAFLGELRAPEIRQRCEGVAQALATAGIAQPPVQLDTHLASDVMEQEIAAHLDRVGQDIDGIAAASDVIAVTTLRVLADRGIRVPHDMPVVGYDDLPLAASAVPRITTVRQDIARGANEMVSALFRRIAGEDAPSVVMPPLLVERDSA</sequence>
<organism evidence="5 6">
    <name type="scientific">Sphingomonas hengshuiensis</name>
    <dbReference type="NCBI Taxonomy" id="1609977"/>
    <lineage>
        <taxon>Bacteria</taxon>
        <taxon>Pseudomonadati</taxon>
        <taxon>Pseudomonadota</taxon>
        <taxon>Alphaproteobacteria</taxon>
        <taxon>Sphingomonadales</taxon>
        <taxon>Sphingomonadaceae</taxon>
        <taxon>Sphingomonas</taxon>
    </lineage>
</organism>
<dbReference type="GO" id="GO:0000976">
    <property type="term" value="F:transcription cis-regulatory region binding"/>
    <property type="evidence" value="ECO:0007669"/>
    <property type="project" value="TreeGrafter"/>
</dbReference>
<dbReference type="PROSITE" id="PS00356">
    <property type="entry name" value="HTH_LACI_1"/>
    <property type="match status" value="1"/>
</dbReference>
<keyword evidence="3" id="KW-0804">Transcription</keyword>
<dbReference type="PROSITE" id="PS50932">
    <property type="entry name" value="HTH_LACI_2"/>
    <property type="match status" value="1"/>
</dbReference>
<evidence type="ECO:0000256" key="2">
    <source>
        <dbReference type="ARBA" id="ARBA00023125"/>
    </source>
</evidence>
<dbReference type="InterPro" id="IPR000843">
    <property type="entry name" value="HTH_LacI"/>
</dbReference>
<dbReference type="Gene3D" id="1.10.260.40">
    <property type="entry name" value="lambda repressor-like DNA-binding domains"/>
    <property type="match status" value="1"/>
</dbReference>
<dbReference type="AlphaFoldDB" id="A0A2W4Z8K0"/>
<dbReference type="InterPro" id="IPR010982">
    <property type="entry name" value="Lambda_DNA-bd_dom_sf"/>
</dbReference>
<comment type="caution">
    <text evidence="5">The sequence shown here is derived from an EMBL/GenBank/DDBJ whole genome shotgun (WGS) entry which is preliminary data.</text>
</comment>
<dbReference type="Pfam" id="PF00356">
    <property type="entry name" value="LacI"/>
    <property type="match status" value="1"/>
</dbReference>
<proteinExistence type="predicted"/>
<evidence type="ECO:0000313" key="6">
    <source>
        <dbReference type="Proteomes" id="UP000248614"/>
    </source>
</evidence>
<evidence type="ECO:0000256" key="1">
    <source>
        <dbReference type="ARBA" id="ARBA00023015"/>
    </source>
</evidence>
<dbReference type="Proteomes" id="UP000248614">
    <property type="component" value="Unassembled WGS sequence"/>
</dbReference>
<protein>
    <submittedName>
        <fullName evidence="5">LacI family transcriptional regulator</fullName>
    </submittedName>
</protein>
<evidence type="ECO:0000256" key="3">
    <source>
        <dbReference type="ARBA" id="ARBA00023163"/>
    </source>
</evidence>
<dbReference type="SUPFAM" id="SSF47413">
    <property type="entry name" value="lambda repressor-like DNA-binding domains"/>
    <property type="match status" value="1"/>
</dbReference>
<dbReference type="PANTHER" id="PTHR30146">
    <property type="entry name" value="LACI-RELATED TRANSCRIPTIONAL REPRESSOR"/>
    <property type="match status" value="1"/>
</dbReference>
<feature type="domain" description="HTH lacI-type" evidence="4">
    <location>
        <begin position="12"/>
        <end position="66"/>
    </location>
</feature>
<evidence type="ECO:0000259" key="4">
    <source>
        <dbReference type="PROSITE" id="PS50932"/>
    </source>
</evidence>
<dbReference type="InterPro" id="IPR028082">
    <property type="entry name" value="Peripla_BP_I"/>
</dbReference>
<accession>A0A2W4Z8K0</accession>
<dbReference type="CDD" id="cd01392">
    <property type="entry name" value="HTH_LacI"/>
    <property type="match status" value="1"/>
</dbReference>
<dbReference type="SUPFAM" id="SSF53822">
    <property type="entry name" value="Periplasmic binding protein-like I"/>
    <property type="match status" value="1"/>
</dbReference>
<dbReference type="Pfam" id="PF13377">
    <property type="entry name" value="Peripla_BP_3"/>
    <property type="match status" value="1"/>
</dbReference>
<dbReference type="Gene3D" id="3.40.50.2300">
    <property type="match status" value="2"/>
</dbReference>
<dbReference type="EMBL" id="QFNF01000024">
    <property type="protein sequence ID" value="PZO76812.1"/>
    <property type="molecule type" value="Genomic_DNA"/>
</dbReference>
<evidence type="ECO:0000313" key="5">
    <source>
        <dbReference type="EMBL" id="PZO76812.1"/>
    </source>
</evidence>
<dbReference type="PANTHER" id="PTHR30146:SF120">
    <property type="entry name" value="ALANINE RACEMASE"/>
    <property type="match status" value="1"/>
</dbReference>
<gene>
    <name evidence="5" type="ORF">DI632_09760</name>
</gene>
<name>A0A2W4Z8K0_9SPHN</name>